<reference evidence="3" key="1">
    <citation type="journal article" date="2019" name="Sci. Rep.">
        <title>Draft genome of Tanacetum cinerariifolium, the natural source of mosquito coil.</title>
        <authorList>
            <person name="Yamashiro T."/>
            <person name="Shiraishi A."/>
            <person name="Satake H."/>
            <person name="Nakayama K."/>
        </authorList>
    </citation>
    <scope>NUCLEOTIDE SEQUENCE</scope>
</reference>
<dbReference type="GO" id="GO:0003964">
    <property type="term" value="F:RNA-directed DNA polymerase activity"/>
    <property type="evidence" value="ECO:0007669"/>
    <property type="project" value="UniProtKB-KW"/>
</dbReference>
<keyword evidence="3" id="KW-0695">RNA-directed DNA polymerase</keyword>
<dbReference type="Pfam" id="PF13456">
    <property type="entry name" value="RVT_3"/>
    <property type="match status" value="1"/>
</dbReference>
<dbReference type="InterPro" id="IPR036397">
    <property type="entry name" value="RNaseH_sf"/>
</dbReference>
<feature type="compositionally biased region" description="Polar residues" evidence="1">
    <location>
        <begin position="211"/>
        <end position="222"/>
    </location>
</feature>
<dbReference type="EMBL" id="BKCJ010340226">
    <property type="protein sequence ID" value="GEZ90687.1"/>
    <property type="molecule type" value="Genomic_DNA"/>
</dbReference>
<dbReference type="GO" id="GO:0003676">
    <property type="term" value="F:nucleic acid binding"/>
    <property type="evidence" value="ECO:0007669"/>
    <property type="project" value="InterPro"/>
</dbReference>
<keyword evidence="3" id="KW-0548">Nucleotidyltransferase</keyword>
<proteinExistence type="predicted"/>
<feature type="region of interest" description="Disordered" evidence="1">
    <location>
        <begin position="208"/>
        <end position="237"/>
    </location>
</feature>
<keyword evidence="3" id="KW-0808">Transferase</keyword>
<feature type="region of interest" description="Disordered" evidence="1">
    <location>
        <begin position="457"/>
        <end position="490"/>
    </location>
</feature>
<name>A0A699IW57_TANCI</name>
<accession>A0A699IW57</accession>
<dbReference type="SUPFAM" id="SSF56672">
    <property type="entry name" value="DNA/RNA polymerases"/>
    <property type="match status" value="1"/>
</dbReference>
<organism evidence="3">
    <name type="scientific">Tanacetum cinerariifolium</name>
    <name type="common">Dalmatian daisy</name>
    <name type="synonym">Chrysanthemum cinerariifolium</name>
    <dbReference type="NCBI Taxonomy" id="118510"/>
    <lineage>
        <taxon>Eukaryota</taxon>
        <taxon>Viridiplantae</taxon>
        <taxon>Streptophyta</taxon>
        <taxon>Embryophyta</taxon>
        <taxon>Tracheophyta</taxon>
        <taxon>Spermatophyta</taxon>
        <taxon>Magnoliopsida</taxon>
        <taxon>eudicotyledons</taxon>
        <taxon>Gunneridae</taxon>
        <taxon>Pentapetalae</taxon>
        <taxon>asterids</taxon>
        <taxon>campanulids</taxon>
        <taxon>Asterales</taxon>
        <taxon>Asteraceae</taxon>
        <taxon>Asteroideae</taxon>
        <taxon>Anthemideae</taxon>
        <taxon>Anthemidinae</taxon>
        <taxon>Tanacetum</taxon>
    </lineage>
</organism>
<evidence type="ECO:0000256" key="1">
    <source>
        <dbReference type="SAM" id="MobiDB-lite"/>
    </source>
</evidence>
<dbReference type="PANTHER" id="PTHR48475:SF2">
    <property type="entry name" value="RIBONUCLEASE H"/>
    <property type="match status" value="1"/>
</dbReference>
<feature type="domain" description="RNase H type-1" evidence="2">
    <location>
        <begin position="373"/>
        <end position="451"/>
    </location>
</feature>
<dbReference type="Gene3D" id="3.30.420.10">
    <property type="entry name" value="Ribonuclease H-like superfamily/Ribonuclease H"/>
    <property type="match status" value="1"/>
</dbReference>
<protein>
    <submittedName>
        <fullName evidence="3">Reverse transcriptase domain-containing protein</fullName>
    </submittedName>
</protein>
<evidence type="ECO:0000259" key="2">
    <source>
        <dbReference type="Pfam" id="PF13456"/>
    </source>
</evidence>
<evidence type="ECO:0000313" key="3">
    <source>
        <dbReference type="EMBL" id="GEZ90687.1"/>
    </source>
</evidence>
<dbReference type="GO" id="GO:0004523">
    <property type="term" value="F:RNA-DNA hybrid ribonuclease activity"/>
    <property type="evidence" value="ECO:0007669"/>
    <property type="project" value="InterPro"/>
</dbReference>
<comment type="caution">
    <text evidence="3">The sequence shown here is derived from an EMBL/GenBank/DDBJ whole genome shotgun (WGS) entry which is preliminary data.</text>
</comment>
<dbReference type="PANTHER" id="PTHR48475">
    <property type="entry name" value="RIBONUCLEASE H"/>
    <property type="match status" value="1"/>
</dbReference>
<feature type="compositionally biased region" description="Basic and acidic residues" evidence="1">
    <location>
        <begin position="473"/>
        <end position="485"/>
    </location>
</feature>
<sequence>MDEMMRVTTSFLRGEVAASNHERNKSFPPWKHQEGNQKQNFRKRSFRNQQRPERKQDRFTLLTKTPKEIFALEKEKFTAPPPMTTPIEKRNHSKFCEFYGEVGHNTDECMHLKKQIEEMLKAGKLLHIIKEINQNNGKEQPKTTKKGDTFRKDKALAILMARSQEVLSSFVNGSRNAKNTGRRRNNYPKKKQAGFVGMYAGFRTIKDFPCPQTNSGRKNQGGNKRRISRTNSNDLFYSHRRGPQQVMSPASAQLRHFRLEARRHDRCTKTHCGTSPEYTRGMPPEKGMFLGYKVNTKGLKVCPDNVDAVLSLQSPKCLKDVQKLNGKLASLNRLRVSVKGQILADFIVEQPKEDSPDTLMKTEELFEPWILFTDGSSSTDGSGAGLIFTSPEGMEFIYALRFRFDATNNEAEYEALIAGLRIAEQMGFKNLQANVDSCLEGKVKEILKKRQNRIKTRQKREAWQSQENSEAVTVDRGRKTKENAKRRARSANSYKFIRRKKKRGTEFAI</sequence>
<gene>
    <name evidence="3" type="ORF">Tci_562660</name>
</gene>
<feature type="region of interest" description="Disordered" evidence="1">
    <location>
        <begin position="1"/>
        <end position="59"/>
    </location>
</feature>
<dbReference type="InterPro" id="IPR002156">
    <property type="entry name" value="RNaseH_domain"/>
</dbReference>
<feature type="compositionally biased region" description="Basic and acidic residues" evidence="1">
    <location>
        <begin position="20"/>
        <end position="35"/>
    </location>
</feature>
<dbReference type="AlphaFoldDB" id="A0A699IW57"/>
<dbReference type="InterPro" id="IPR043502">
    <property type="entry name" value="DNA/RNA_pol_sf"/>
</dbReference>